<dbReference type="InterPro" id="IPR003593">
    <property type="entry name" value="AAA+_ATPase"/>
</dbReference>
<protein>
    <submittedName>
        <fullName evidence="8">ABC transporter ATP-binding protein</fullName>
    </submittedName>
</protein>
<dbReference type="InterPro" id="IPR015853">
    <property type="entry name" value="ABC_transpr_FbpC"/>
</dbReference>
<evidence type="ECO:0000256" key="6">
    <source>
        <dbReference type="ARBA" id="ARBA00023136"/>
    </source>
</evidence>
<evidence type="ECO:0000256" key="2">
    <source>
        <dbReference type="ARBA" id="ARBA00022475"/>
    </source>
</evidence>
<evidence type="ECO:0000256" key="1">
    <source>
        <dbReference type="ARBA" id="ARBA00022448"/>
    </source>
</evidence>
<name>A0A5C1NGR6_9GAMM</name>
<dbReference type="InterPro" id="IPR027417">
    <property type="entry name" value="P-loop_NTPase"/>
</dbReference>
<dbReference type="PANTHER" id="PTHR43875">
    <property type="entry name" value="MALTODEXTRIN IMPORT ATP-BINDING PROTEIN MSMX"/>
    <property type="match status" value="1"/>
</dbReference>
<dbReference type="SUPFAM" id="SSF52540">
    <property type="entry name" value="P-loop containing nucleoside triphosphate hydrolases"/>
    <property type="match status" value="1"/>
</dbReference>
<keyword evidence="5" id="KW-1278">Translocase</keyword>
<dbReference type="GO" id="GO:0005524">
    <property type="term" value="F:ATP binding"/>
    <property type="evidence" value="ECO:0007669"/>
    <property type="project" value="UniProtKB-KW"/>
</dbReference>
<feature type="domain" description="ABC transporter" evidence="7">
    <location>
        <begin position="3"/>
        <end position="233"/>
    </location>
</feature>
<dbReference type="Gene3D" id="2.40.50.100">
    <property type="match status" value="1"/>
</dbReference>
<dbReference type="CDD" id="cd03259">
    <property type="entry name" value="ABC_Carb_Solutes_like"/>
    <property type="match status" value="1"/>
</dbReference>
<dbReference type="PANTHER" id="PTHR43875:SF15">
    <property type="entry name" value="TREHALOSE IMPORT ATP-BINDING PROTEIN SUGC"/>
    <property type="match status" value="1"/>
</dbReference>
<dbReference type="GO" id="GO:0016887">
    <property type="term" value="F:ATP hydrolysis activity"/>
    <property type="evidence" value="ECO:0007669"/>
    <property type="project" value="InterPro"/>
</dbReference>
<evidence type="ECO:0000313" key="8">
    <source>
        <dbReference type="EMBL" id="QEM82090.1"/>
    </source>
</evidence>
<dbReference type="OrthoDB" id="9802264at2"/>
<dbReference type="Pfam" id="PF00005">
    <property type="entry name" value="ABC_tran"/>
    <property type="match status" value="1"/>
</dbReference>
<evidence type="ECO:0000313" key="9">
    <source>
        <dbReference type="Proteomes" id="UP000324285"/>
    </source>
</evidence>
<dbReference type="RefSeq" id="WP_149285100.1">
    <property type="nucleotide sequence ID" value="NZ_CP038437.2"/>
</dbReference>
<gene>
    <name evidence="8" type="ORF">E4T21_11420</name>
</gene>
<accession>A0A5C1NGR6</accession>
<dbReference type="Gene3D" id="3.40.50.300">
    <property type="entry name" value="P-loop containing nucleotide triphosphate hydrolases"/>
    <property type="match status" value="1"/>
</dbReference>
<dbReference type="GO" id="GO:0015408">
    <property type="term" value="F:ABC-type ferric iron transporter activity"/>
    <property type="evidence" value="ECO:0007669"/>
    <property type="project" value="InterPro"/>
</dbReference>
<proteinExistence type="predicted"/>
<dbReference type="InterPro" id="IPR013611">
    <property type="entry name" value="Transp-assoc_OB_typ2"/>
</dbReference>
<keyword evidence="2" id="KW-1003">Cell membrane</keyword>
<dbReference type="InterPro" id="IPR003439">
    <property type="entry name" value="ABC_transporter-like_ATP-bd"/>
</dbReference>
<keyword evidence="9" id="KW-1185">Reference proteome</keyword>
<dbReference type="Pfam" id="PF08402">
    <property type="entry name" value="TOBE_2"/>
    <property type="match status" value="1"/>
</dbReference>
<evidence type="ECO:0000259" key="7">
    <source>
        <dbReference type="PROSITE" id="PS50893"/>
    </source>
</evidence>
<reference evidence="8" key="1">
    <citation type="submission" date="2021-02" db="EMBL/GenBank/DDBJ databases">
        <title>Strain Y2R2, a novel species of the genus Halomonas.</title>
        <authorList>
            <person name="Huang H."/>
        </authorList>
    </citation>
    <scope>NUCLEOTIDE SEQUENCE</scope>
    <source>
        <strain evidence="8">Y2R2</strain>
    </source>
</reference>
<dbReference type="EMBL" id="CP038437">
    <property type="protein sequence ID" value="QEM82090.1"/>
    <property type="molecule type" value="Genomic_DNA"/>
</dbReference>
<dbReference type="KEGG" id="hbh:E4T21_11420"/>
<dbReference type="GO" id="GO:0055052">
    <property type="term" value="C:ATP-binding cassette (ABC) transporter complex, substrate-binding subunit-containing"/>
    <property type="evidence" value="ECO:0007669"/>
    <property type="project" value="TreeGrafter"/>
</dbReference>
<evidence type="ECO:0000256" key="5">
    <source>
        <dbReference type="ARBA" id="ARBA00022967"/>
    </source>
</evidence>
<keyword evidence="1" id="KW-0813">Transport</keyword>
<dbReference type="InterPro" id="IPR047641">
    <property type="entry name" value="ABC_transpr_MalK/UgpC-like"/>
</dbReference>
<evidence type="ECO:0000256" key="3">
    <source>
        <dbReference type="ARBA" id="ARBA00022741"/>
    </source>
</evidence>
<dbReference type="SMART" id="SM00382">
    <property type="entry name" value="AAA"/>
    <property type="match status" value="1"/>
</dbReference>
<dbReference type="InterPro" id="IPR008995">
    <property type="entry name" value="Mo/tungstate-bd_C_term_dom"/>
</dbReference>
<dbReference type="SUPFAM" id="SSF50331">
    <property type="entry name" value="MOP-like"/>
    <property type="match status" value="1"/>
</dbReference>
<dbReference type="Gene3D" id="2.40.50.140">
    <property type="entry name" value="Nucleic acid-binding proteins"/>
    <property type="match status" value="1"/>
</dbReference>
<evidence type="ECO:0000256" key="4">
    <source>
        <dbReference type="ARBA" id="ARBA00022840"/>
    </source>
</evidence>
<dbReference type="Proteomes" id="UP000324285">
    <property type="component" value="Chromosome"/>
</dbReference>
<keyword evidence="3" id="KW-0547">Nucleotide-binding</keyword>
<keyword evidence="4 8" id="KW-0067">ATP-binding</keyword>
<dbReference type="InterPro" id="IPR012340">
    <property type="entry name" value="NA-bd_OB-fold"/>
</dbReference>
<sequence>MSLTLEGVTRVVANEVHLDEVSMTLEPGSFNVLLGRTLAGKTSLMRVMAGLDQVTSGRVLMDGEDVTGLGVRQRNVAMVYQQFINYPHQTVHDNIASPLKLAKVPRKEIDARVQEVASLLHIDHLLSRKPLELSGGQQQRTAMARALVKDASLVLFDEPLVNLDYKLREEFREELGALFAARDCIVVYATTEPSEALALGGHTAVLHEGRLMQYGPTADVFRRPNTLTSAEMFSEPPMNVIGGHIHANEVTFGDDMHFALDRGLRGLGEGHFRFGVRPAHLSLSPQANDDLALDVVVDLAEISGSETFLHVHHTKGAMVAHLLGVHAFDVNQKVRLYFPIHRLYAFADDGTTLYIPGAPQRADNVDGEVN</sequence>
<dbReference type="AlphaFoldDB" id="A0A5C1NGR6"/>
<keyword evidence="6" id="KW-0472">Membrane</keyword>
<organism evidence="8 9">
    <name type="scientific">Halomonas binhaiensis</name>
    <dbReference type="NCBI Taxonomy" id="2562282"/>
    <lineage>
        <taxon>Bacteria</taxon>
        <taxon>Pseudomonadati</taxon>
        <taxon>Pseudomonadota</taxon>
        <taxon>Gammaproteobacteria</taxon>
        <taxon>Oceanospirillales</taxon>
        <taxon>Halomonadaceae</taxon>
        <taxon>Halomonas</taxon>
    </lineage>
</organism>
<dbReference type="PROSITE" id="PS50893">
    <property type="entry name" value="ABC_TRANSPORTER_2"/>
    <property type="match status" value="1"/>
</dbReference>